<gene>
    <name evidence="2" type="ORF">ElyMa_004649500</name>
</gene>
<keyword evidence="2" id="KW-0540">Nuclease</keyword>
<dbReference type="PANTHER" id="PTHR47027:SF20">
    <property type="entry name" value="REVERSE TRANSCRIPTASE-LIKE PROTEIN WITH RNA-DIRECTED DNA POLYMERASE DOMAIN"/>
    <property type="match status" value="1"/>
</dbReference>
<dbReference type="Proteomes" id="UP000762676">
    <property type="component" value="Unassembled WGS sequence"/>
</dbReference>
<keyword evidence="3" id="KW-1185">Reference proteome</keyword>
<evidence type="ECO:0000313" key="2">
    <source>
        <dbReference type="EMBL" id="GFS04175.1"/>
    </source>
</evidence>
<dbReference type="SUPFAM" id="SSF56672">
    <property type="entry name" value="DNA/RNA polymerases"/>
    <property type="match status" value="1"/>
</dbReference>
<keyword evidence="2" id="KW-0378">Hydrolase</keyword>
<reference evidence="2 3" key="1">
    <citation type="journal article" date="2021" name="Elife">
        <title>Chloroplast acquisition without the gene transfer in kleptoplastic sea slugs, Plakobranchus ocellatus.</title>
        <authorList>
            <person name="Maeda T."/>
            <person name="Takahashi S."/>
            <person name="Yoshida T."/>
            <person name="Shimamura S."/>
            <person name="Takaki Y."/>
            <person name="Nagai Y."/>
            <person name="Toyoda A."/>
            <person name="Suzuki Y."/>
            <person name="Arimoto A."/>
            <person name="Ishii H."/>
            <person name="Satoh N."/>
            <person name="Nishiyama T."/>
            <person name="Hasebe M."/>
            <person name="Maruyama T."/>
            <person name="Minagawa J."/>
            <person name="Obokata J."/>
            <person name="Shigenobu S."/>
        </authorList>
    </citation>
    <scope>NUCLEOTIDE SEQUENCE [LARGE SCALE GENOMIC DNA]</scope>
</reference>
<protein>
    <submittedName>
        <fullName evidence="2">Endonuclease-reverse transcriptase</fullName>
    </submittedName>
</protein>
<dbReference type="PANTHER" id="PTHR47027">
    <property type="entry name" value="REVERSE TRANSCRIPTASE DOMAIN-CONTAINING PROTEIN"/>
    <property type="match status" value="1"/>
</dbReference>
<organism evidence="2 3">
    <name type="scientific">Elysia marginata</name>
    <dbReference type="NCBI Taxonomy" id="1093978"/>
    <lineage>
        <taxon>Eukaryota</taxon>
        <taxon>Metazoa</taxon>
        <taxon>Spiralia</taxon>
        <taxon>Lophotrochozoa</taxon>
        <taxon>Mollusca</taxon>
        <taxon>Gastropoda</taxon>
        <taxon>Heterobranchia</taxon>
        <taxon>Euthyneura</taxon>
        <taxon>Panpulmonata</taxon>
        <taxon>Sacoglossa</taxon>
        <taxon>Placobranchoidea</taxon>
        <taxon>Plakobranchidae</taxon>
        <taxon>Elysia</taxon>
    </lineage>
</organism>
<evidence type="ECO:0000313" key="3">
    <source>
        <dbReference type="Proteomes" id="UP000762676"/>
    </source>
</evidence>
<dbReference type="PROSITE" id="PS50878">
    <property type="entry name" value="RT_POL"/>
    <property type="match status" value="1"/>
</dbReference>
<feature type="domain" description="Reverse transcriptase" evidence="1">
    <location>
        <begin position="1"/>
        <end position="169"/>
    </location>
</feature>
<dbReference type="InterPro" id="IPR043502">
    <property type="entry name" value="DNA/RNA_pol_sf"/>
</dbReference>
<name>A0AAV4I2J2_9GAST</name>
<sequence>MEHMDIDLLGISQTHGPDAGDFRTQSLKSQDNYKVIYSGGEQHRHGEAMILNDKMSKALKDHNTFSERIICAKFTKQHHDTLLIQAKYLLQEAISEKSGILSNGVNINNIRYADDTVILAESEEQLQAVLDRIADKCKEYGMEINAKKTKTMHIGRDTKTLTITVGNAVLEQVSKY</sequence>
<dbReference type="EMBL" id="BMAT01009329">
    <property type="protein sequence ID" value="GFS04175.1"/>
    <property type="molecule type" value="Genomic_DNA"/>
</dbReference>
<dbReference type="GO" id="GO:0004519">
    <property type="term" value="F:endonuclease activity"/>
    <property type="evidence" value="ECO:0007669"/>
    <property type="project" value="UniProtKB-KW"/>
</dbReference>
<proteinExistence type="predicted"/>
<dbReference type="AlphaFoldDB" id="A0AAV4I2J2"/>
<accession>A0AAV4I2J2</accession>
<dbReference type="Pfam" id="PF00078">
    <property type="entry name" value="RVT_1"/>
    <property type="match status" value="1"/>
</dbReference>
<keyword evidence="2" id="KW-0255">Endonuclease</keyword>
<dbReference type="InterPro" id="IPR043128">
    <property type="entry name" value="Rev_trsase/Diguanyl_cyclase"/>
</dbReference>
<dbReference type="Gene3D" id="3.30.70.270">
    <property type="match status" value="1"/>
</dbReference>
<comment type="caution">
    <text evidence="2">The sequence shown here is derived from an EMBL/GenBank/DDBJ whole genome shotgun (WGS) entry which is preliminary data.</text>
</comment>
<evidence type="ECO:0000259" key="1">
    <source>
        <dbReference type="PROSITE" id="PS50878"/>
    </source>
</evidence>
<dbReference type="InterPro" id="IPR000477">
    <property type="entry name" value="RT_dom"/>
</dbReference>